<evidence type="ECO:0000259" key="1">
    <source>
        <dbReference type="PROSITE" id="PS50280"/>
    </source>
</evidence>
<dbReference type="PANTHER" id="PTHR13271:SF133">
    <property type="entry name" value="SET DOMAIN-CONTAINING PROTEIN"/>
    <property type="match status" value="1"/>
</dbReference>
<evidence type="ECO:0000313" key="2">
    <source>
        <dbReference type="EMBL" id="RHW68957.1"/>
    </source>
</evidence>
<accession>A0A3L6L170</accession>
<dbReference type="CDD" id="cd10527">
    <property type="entry name" value="SET_LSMT"/>
    <property type="match status" value="1"/>
</dbReference>
<dbReference type="InterPro" id="IPR050600">
    <property type="entry name" value="SETD3_SETD6_MTase"/>
</dbReference>
<dbReference type="InterPro" id="IPR001214">
    <property type="entry name" value="SET_dom"/>
</dbReference>
<gene>
    <name evidence="2" type="ORF">DPX39_100104000</name>
</gene>
<dbReference type="EMBL" id="QSBY01000010">
    <property type="protein sequence ID" value="RHW68957.1"/>
    <property type="molecule type" value="Genomic_DNA"/>
</dbReference>
<organism evidence="2 3">
    <name type="scientific">Trypanosoma brucei equiperdum</name>
    <dbReference type="NCBI Taxonomy" id="630700"/>
    <lineage>
        <taxon>Eukaryota</taxon>
        <taxon>Discoba</taxon>
        <taxon>Euglenozoa</taxon>
        <taxon>Kinetoplastea</taxon>
        <taxon>Metakinetoplastina</taxon>
        <taxon>Trypanosomatida</taxon>
        <taxon>Trypanosomatidae</taxon>
        <taxon>Trypanosoma</taxon>
    </lineage>
</organism>
<dbReference type="Gene3D" id="3.90.1410.10">
    <property type="entry name" value="set domain protein methyltransferase, domain 1"/>
    <property type="match status" value="1"/>
</dbReference>
<feature type="domain" description="SET" evidence="1">
    <location>
        <begin position="9"/>
        <end position="260"/>
    </location>
</feature>
<dbReference type="Pfam" id="PF00856">
    <property type="entry name" value="SET"/>
    <property type="match status" value="1"/>
</dbReference>
<comment type="caution">
    <text evidence="2">The sequence shown here is derived from an EMBL/GenBank/DDBJ whole genome shotgun (WGS) entry which is preliminary data.</text>
</comment>
<dbReference type="SUPFAM" id="SSF82199">
    <property type="entry name" value="SET domain"/>
    <property type="match status" value="1"/>
</dbReference>
<evidence type="ECO:0000313" key="3">
    <source>
        <dbReference type="Proteomes" id="UP000266743"/>
    </source>
</evidence>
<dbReference type="Proteomes" id="UP000266743">
    <property type="component" value="Chromosome 10"/>
</dbReference>
<dbReference type="FunFam" id="3.90.1410.10:FF:000028">
    <property type="entry name" value="SET domain containing protein, putative"/>
    <property type="match status" value="1"/>
</dbReference>
<dbReference type="PROSITE" id="PS50280">
    <property type="entry name" value="SET"/>
    <property type="match status" value="1"/>
</dbReference>
<name>A0A3L6L170_9TRYP</name>
<dbReference type="PANTHER" id="PTHR13271">
    <property type="entry name" value="UNCHARACTERIZED PUTATIVE METHYLTRANSFERASE"/>
    <property type="match status" value="1"/>
</dbReference>
<dbReference type="InterPro" id="IPR046341">
    <property type="entry name" value="SET_dom_sf"/>
</dbReference>
<dbReference type="AlphaFoldDB" id="A0A3L6L170"/>
<dbReference type="GO" id="GO:0016279">
    <property type="term" value="F:protein-lysine N-methyltransferase activity"/>
    <property type="evidence" value="ECO:0007669"/>
    <property type="project" value="TreeGrafter"/>
</dbReference>
<reference evidence="2 3" key="1">
    <citation type="submission" date="2018-09" db="EMBL/GenBank/DDBJ databases">
        <title>whole genome sequence of T. equiperdum IVM-t1 strain.</title>
        <authorList>
            <person name="Suganuma K."/>
        </authorList>
    </citation>
    <scope>NUCLEOTIDE SEQUENCE [LARGE SCALE GENOMIC DNA]</scope>
    <source>
        <strain evidence="2 3">IVM-t1</strain>
    </source>
</reference>
<sequence>MSVCLGTDPSPQLFASWAKKQGIFLHPDVAFLVPTKTMGAGVFARRQLPKETVIVSCPFSSSISPYAGPSTVEAPCVKALNDTQVKDNVLYVTLRFMAEVLRPSSPWVPWLKTCPRMLDHLFGNVIDDKAFCSATCTSLGTVSTRWTCLSQQLLEMNVSQRWGLAEEIMKRYPEHWPEDRATFPLFCECLALVLSRNFHRENVEGREGPYLLPGLDMVNHSFEANAILEIRGGGRKHSLTFCLVASKELRRGEQVLLSYGKIGAARFAVEFQFVTDSVVGEDMLRFSVDVIVDIVAAIMASGESTSDTESNVRMLRQRVERLQRLGFLFDEGLYISRLPRTSINRDLDAVGSSCSASTWGAEIAPATVKDVQRFFNVFHLMTVSTGEFDHLIHTINRDWQVKRTDALMTLASRVIAMRAEAAHLQLNLVQEQFSGEEHSSRRRLMETVLNSELQMLDTLQEYVKGMC</sequence>
<proteinExistence type="predicted"/>
<protein>
    <submittedName>
        <fullName evidence="2">SET domain containing protein</fullName>
    </submittedName>
</protein>